<organism evidence="5 6">
    <name type="scientific">Geotrichum candidum</name>
    <name type="common">Oospora lactis</name>
    <name type="synonym">Dipodascus geotrichum</name>
    <dbReference type="NCBI Taxonomy" id="1173061"/>
    <lineage>
        <taxon>Eukaryota</taxon>
        <taxon>Fungi</taxon>
        <taxon>Dikarya</taxon>
        <taxon>Ascomycota</taxon>
        <taxon>Saccharomycotina</taxon>
        <taxon>Dipodascomycetes</taxon>
        <taxon>Dipodascales</taxon>
        <taxon>Dipodascaceae</taxon>
        <taxon>Geotrichum</taxon>
    </lineage>
</organism>
<feature type="DNA-binding region" description="NDT80" evidence="2">
    <location>
        <begin position="106"/>
        <end position="368"/>
    </location>
</feature>
<sequence>MAVQEFDPSIQDLSCSSLLSDEDKESYLITSPVYNAASPVPLEALAYQQQLLQQQQQQQQEQSLRKFSSPTISTKVSSTNESTRTFSTSPDQEFFLSKPRRNTTTGHSLPNNSSHIASTPSSNRNVGTTTNYSEYLDFKEPVYHSQTFSSTQSPTKVNLTAHLSGQFSLSPITQGTTSSVSSNSSNSDEIMTPEFANSPLNSMLDDDLELTFYRRNLFQVSCVVSNIPSAAYAMSPSTGKMSRIMTMSMEISIVGTDETKTPKLLYVPRKPDSNKPAPEQSNAELEPKTKILGGQAHSQVQTEVVDWKRLQFRYATTHNGRRRLQNYFNLKVTLFAELDTRERVSLVHVDSKPIVVRGRNPQFYKSRKTIHITDSTTQTNEFAAWRETAEGKRRSSEASDHSIAVKPEDNSEHTAPERVKRAKTSSYISEEAVVKKEEKLAAEDSDDEDSDSDKYEYFAMPSHYLTGPVDSVFRPHSMVHTQTLHEETSSLKRTYATATASY</sequence>
<comment type="caution">
    <text evidence="5">The sequence shown here is derived from an EMBL/GenBank/DDBJ whole genome shotgun (WGS) entry which is preliminary data.</text>
</comment>
<feature type="domain" description="NDT80" evidence="4">
    <location>
        <begin position="106"/>
        <end position="368"/>
    </location>
</feature>
<dbReference type="PANTHER" id="PTHR35144">
    <property type="entry name" value="MEIOSIS-SPECIFIC TRANSCRIPTION FACTOR NDT80"/>
    <property type="match status" value="1"/>
</dbReference>
<dbReference type="GO" id="GO:0003700">
    <property type="term" value="F:DNA-binding transcription factor activity"/>
    <property type="evidence" value="ECO:0007669"/>
    <property type="project" value="UniProtKB-UniRule"/>
</dbReference>
<dbReference type="EMBL" id="CCBN010000009">
    <property type="protein sequence ID" value="CDO55041.1"/>
    <property type="molecule type" value="Genomic_DNA"/>
</dbReference>
<keyword evidence="1 2" id="KW-0238">DNA-binding</keyword>
<dbReference type="PANTHER" id="PTHR35144:SF1">
    <property type="entry name" value="PROTEIN PACG"/>
    <property type="match status" value="1"/>
</dbReference>
<feature type="compositionally biased region" description="Basic and acidic residues" evidence="3">
    <location>
        <begin position="387"/>
        <end position="400"/>
    </location>
</feature>
<feature type="region of interest" description="Disordered" evidence="3">
    <location>
        <begin position="61"/>
        <end position="128"/>
    </location>
</feature>
<dbReference type="GO" id="GO:0051321">
    <property type="term" value="P:meiotic cell cycle"/>
    <property type="evidence" value="ECO:0007669"/>
    <property type="project" value="TreeGrafter"/>
</dbReference>
<reference evidence="5" key="1">
    <citation type="submission" date="2014-03" db="EMBL/GenBank/DDBJ databases">
        <authorList>
            <person name="Casaregola S."/>
        </authorList>
    </citation>
    <scope>NUCLEOTIDE SEQUENCE [LARGE SCALE GENOMIC DNA]</scope>
    <source>
        <strain evidence="5">CLIB 918</strain>
    </source>
</reference>
<evidence type="ECO:0000313" key="6">
    <source>
        <dbReference type="Proteomes" id="UP000242525"/>
    </source>
</evidence>
<evidence type="ECO:0000259" key="4">
    <source>
        <dbReference type="PROSITE" id="PS51517"/>
    </source>
</evidence>
<feature type="compositionally biased region" description="Low complexity" evidence="3">
    <location>
        <begin position="178"/>
        <end position="187"/>
    </location>
</feature>
<accession>A0A0J9XCI0</accession>
<feature type="compositionally biased region" description="Basic and acidic residues" evidence="3">
    <location>
        <begin position="406"/>
        <end position="419"/>
    </location>
</feature>
<keyword evidence="6" id="KW-1185">Reference proteome</keyword>
<evidence type="ECO:0000256" key="1">
    <source>
        <dbReference type="ARBA" id="ARBA00023125"/>
    </source>
</evidence>
<feature type="compositionally biased region" description="Polar residues" evidence="3">
    <location>
        <begin position="65"/>
        <end position="91"/>
    </location>
</feature>
<evidence type="ECO:0000256" key="3">
    <source>
        <dbReference type="SAM" id="MobiDB-lite"/>
    </source>
</evidence>
<dbReference type="AlphaFoldDB" id="A0A0J9XCI0"/>
<feature type="region of interest" description="Disordered" evidence="3">
    <location>
        <begin position="387"/>
        <end position="426"/>
    </location>
</feature>
<dbReference type="OrthoDB" id="4087471at2759"/>
<dbReference type="SUPFAM" id="SSF49417">
    <property type="entry name" value="p53-like transcription factors"/>
    <property type="match status" value="1"/>
</dbReference>
<feature type="region of interest" description="Disordered" evidence="3">
    <location>
        <begin position="170"/>
        <end position="194"/>
    </location>
</feature>
<dbReference type="GO" id="GO:0045944">
    <property type="term" value="P:positive regulation of transcription by RNA polymerase II"/>
    <property type="evidence" value="ECO:0007669"/>
    <property type="project" value="TreeGrafter"/>
</dbReference>
<evidence type="ECO:0000256" key="2">
    <source>
        <dbReference type="PROSITE-ProRule" id="PRU00850"/>
    </source>
</evidence>
<dbReference type="InterPro" id="IPR008967">
    <property type="entry name" value="p53-like_TF_DNA-bd_sf"/>
</dbReference>
<feature type="compositionally biased region" description="Polar residues" evidence="3">
    <location>
        <begin position="102"/>
        <end position="128"/>
    </location>
</feature>
<protein>
    <recommendedName>
        <fullName evidence="4">NDT80 domain-containing protein</fullName>
    </recommendedName>
</protein>
<dbReference type="Proteomes" id="UP000242525">
    <property type="component" value="Unassembled WGS sequence"/>
</dbReference>
<dbReference type="Gene3D" id="2.60.40.1390">
    <property type="entry name" value="NDT80 DNA-binding domain"/>
    <property type="match status" value="1"/>
</dbReference>
<dbReference type="GO" id="GO:0000228">
    <property type="term" value="C:nuclear chromosome"/>
    <property type="evidence" value="ECO:0007669"/>
    <property type="project" value="TreeGrafter"/>
</dbReference>
<dbReference type="InterPro" id="IPR024061">
    <property type="entry name" value="NDT80_DNA-bd_dom"/>
</dbReference>
<proteinExistence type="predicted"/>
<dbReference type="InterPro" id="IPR037141">
    <property type="entry name" value="NDT80_DNA-bd_dom_sf"/>
</dbReference>
<dbReference type="Pfam" id="PF05224">
    <property type="entry name" value="NDT80_PhoG"/>
    <property type="match status" value="1"/>
</dbReference>
<dbReference type="GO" id="GO:0003677">
    <property type="term" value="F:DNA binding"/>
    <property type="evidence" value="ECO:0007669"/>
    <property type="project" value="UniProtKB-KW"/>
</dbReference>
<evidence type="ECO:0000313" key="5">
    <source>
        <dbReference type="EMBL" id="CDO55041.1"/>
    </source>
</evidence>
<dbReference type="InterPro" id="IPR052605">
    <property type="entry name" value="Fungal_trans_regulator"/>
</dbReference>
<gene>
    <name evidence="5" type="ORF">BN980_GECA09s03233g</name>
</gene>
<dbReference type="PROSITE" id="PS51517">
    <property type="entry name" value="NDT80"/>
    <property type="match status" value="1"/>
</dbReference>
<name>A0A0J9XCI0_GEOCN</name>
<dbReference type="STRING" id="1173061.A0A0J9XCI0"/>